<dbReference type="InterPro" id="IPR036721">
    <property type="entry name" value="RCK_C_sf"/>
</dbReference>
<dbReference type="Gene3D" id="3.40.50.720">
    <property type="entry name" value="NAD(P)-binding Rossmann-like Domain"/>
    <property type="match status" value="2"/>
</dbReference>
<evidence type="ECO:0000256" key="4">
    <source>
        <dbReference type="ARBA" id="ARBA00022692"/>
    </source>
</evidence>
<dbReference type="OrthoDB" id="414047at2759"/>
<feature type="transmembrane region" description="Helical" evidence="8">
    <location>
        <begin position="100"/>
        <end position="117"/>
    </location>
</feature>
<evidence type="ECO:0000256" key="1">
    <source>
        <dbReference type="ARBA" id="ARBA00004127"/>
    </source>
</evidence>
<accession>A0A8J2SBM3</accession>
<evidence type="ECO:0000256" key="8">
    <source>
        <dbReference type="SAM" id="Phobius"/>
    </source>
</evidence>
<comment type="caution">
    <text evidence="11">The sequence shown here is derived from an EMBL/GenBank/DDBJ whole genome shotgun (WGS) entry which is preliminary data.</text>
</comment>
<sequence>MLLRPQPNRASRALLGLRFLVVAVGLLKLQQLTRQNAAQGRTVACLRAQLADSAKLGASRDVNACGVPDDVTVAPTPEACAGTDDAAVEDTDEAFTAPRLATLAATLVCVAAAAVALRRIDDLLPARDGHRASERLAYRIDCWFSSNPNAKILALLYVSIAMVLVGGLLLYGVSSTGFGEAVWENVALVGIDFTAASATESSLSARVVAVASALGGMFITALLLGIVSDAVGDYVDDLKKGRSDVLETNHTLVLGWSDKTLPIVEQVSNANESEGGGVIVILAEMEKERQEELIGEFEYESLGTRVICREGNPLLVADLKKVNAAGARSTIILAGEGTADQADAKSLRVVLSLVGLRAKCASKGHIVCEMCDVDNEPLVKMVGGEAVETIVAHDVIGRLMIQCARQPGLAQVWNDVLGFEGCEFYCSEHPELVGCSFDDVVLRFADAAPLGLLRHKNVMINPPRGEVVQRGDRIIVLAEDDDSYEVGPKPSDIIVEHEEDVHTPKTPRPERVLFCGWRRDLDDVIQLLDDFVVAGSELHLFSGLDVQEQKDRLARARDQRKRPPTLSKLKVVHATGDLCSRRDLERLPLERFTSCIILADDAAEKNATDKDSQALATLLLLRDIQNTRIRNAREPLSPRGEESKSPWAVADWAGDLSQAKDRCVVLSEILDARTRALIADAGISDYVLSNSMVSDAIAMVAEDRDVNRILNSLFEESGAEIYIRPAGHYIPDGAHLSFFDVAAACRARDEPETLVGFRRTGDDRAVVNPPDKSTKRVWDYYDMLVVLAED</sequence>
<dbReference type="EMBL" id="CAKKNE010000001">
    <property type="protein sequence ID" value="CAH0366777.1"/>
    <property type="molecule type" value="Genomic_DNA"/>
</dbReference>
<feature type="chain" id="PRO_5035244903" description="RCK N-terminal domain-containing protein" evidence="9">
    <location>
        <begin position="26"/>
        <end position="790"/>
    </location>
</feature>
<dbReference type="GO" id="GO:0006813">
    <property type="term" value="P:potassium ion transport"/>
    <property type="evidence" value="ECO:0007669"/>
    <property type="project" value="InterPro"/>
</dbReference>
<keyword evidence="3" id="KW-0813">Transport</keyword>
<keyword evidence="9" id="KW-0732">Signal</keyword>
<name>A0A8J2SBM3_9STRA</name>
<dbReference type="SUPFAM" id="SSF116726">
    <property type="entry name" value="TrkA C-terminal domain-like"/>
    <property type="match status" value="1"/>
</dbReference>
<dbReference type="InterPro" id="IPR044849">
    <property type="entry name" value="CASTOR/POLLUX/SYM8-like"/>
</dbReference>
<feature type="domain" description="RCK N-terminal" evidence="10">
    <location>
        <begin position="248"/>
        <end position="391"/>
    </location>
</feature>
<dbReference type="PANTHER" id="PTHR31563:SF10">
    <property type="entry name" value="ION CHANNEL POLLUX-RELATED"/>
    <property type="match status" value="1"/>
</dbReference>
<dbReference type="PROSITE" id="PS51201">
    <property type="entry name" value="RCK_N"/>
    <property type="match status" value="1"/>
</dbReference>
<dbReference type="GO" id="GO:0012505">
    <property type="term" value="C:endomembrane system"/>
    <property type="evidence" value="ECO:0007669"/>
    <property type="project" value="UniProtKB-SubCell"/>
</dbReference>
<evidence type="ECO:0000259" key="10">
    <source>
        <dbReference type="PROSITE" id="PS51201"/>
    </source>
</evidence>
<comment type="similarity">
    <text evidence="2">Belongs to the castor/pollux (TC 1.A.1.23) family.</text>
</comment>
<organism evidence="11 12">
    <name type="scientific">Pelagomonas calceolata</name>
    <dbReference type="NCBI Taxonomy" id="35677"/>
    <lineage>
        <taxon>Eukaryota</taxon>
        <taxon>Sar</taxon>
        <taxon>Stramenopiles</taxon>
        <taxon>Ochrophyta</taxon>
        <taxon>Pelagophyceae</taxon>
        <taxon>Pelagomonadales</taxon>
        <taxon>Pelagomonadaceae</taxon>
        <taxon>Pelagomonas</taxon>
    </lineage>
</organism>
<reference evidence="11" key="1">
    <citation type="submission" date="2021-11" db="EMBL/GenBank/DDBJ databases">
        <authorList>
            <consortium name="Genoscope - CEA"/>
            <person name="William W."/>
        </authorList>
    </citation>
    <scope>NUCLEOTIDE SEQUENCE</scope>
</reference>
<dbReference type="InterPro" id="IPR010420">
    <property type="entry name" value="CASTOR/POLLUX/SYM8_dom"/>
</dbReference>
<keyword evidence="4 8" id="KW-0812">Transmembrane</keyword>
<dbReference type="Proteomes" id="UP000789595">
    <property type="component" value="Unassembled WGS sequence"/>
</dbReference>
<feature type="signal peptide" evidence="9">
    <location>
        <begin position="1"/>
        <end position="25"/>
    </location>
</feature>
<evidence type="ECO:0000256" key="3">
    <source>
        <dbReference type="ARBA" id="ARBA00022448"/>
    </source>
</evidence>
<keyword evidence="7 8" id="KW-0472">Membrane</keyword>
<keyword evidence="5 8" id="KW-1133">Transmembrane helix</keyword>
<dbReference type="PANTHER" id="PTHR31563">
    <property type="entry name" value="ION CHANNEL POLLUX-RELATED"/>
    <property type="match status" value="1"/>
</dbReference>
<comment type="subcellular location">
    <subcellularLocation>
        <location evidence="1">Endomembrane system</location>
        <topology evidence="1">Multi-pass membrane protein</topology>
    </subcellularLocation>
</comment>
<feature type="transmembrane region" description="Helical" evidence="8">
    <location>
        <begin position="207"/>
        <end position="232"/>
    </location>
</feature>
<evidence type="ECO:0000256" key="9">
    <source>
        <dbReference type="SAM" id="SignalP"/>
    </source>
</evidence>
<evidence type="ECO:0000256" key="5">
    <source>
        <dbReference type="ARBA" id="ARBA00022989"/>
    </source>
</evidence>
<proteinExistence type="inferred from homology"/>
<evidence type="ECO:0000256" key="7">
    <source>
        <dbReference type="ARBA" id="ARBA00023136"/>
    </source>
</evidence>
<evidence type="ECO:0000313" key="12">
    <source>
        <dbReference type="Proteomes" id="UP000789595"/>
    </source>
</evidence>
<evidence type="ECO:0000313" key="11">
    <source>
        <dbReference type="EMBL" id="CAH0366777.1"/>
    </source>
</evidence>
<keyword evidence="12" id="KW-1185">Reference proteome</keyword>
<dbReference type="AlphaFoldDB" id="A0A8J2SBM3"/>
<protein>
    <recommendedName>
        <fullName evidence="10">RCK N-terminal domain-containing protein</fullName>
    </recommendedName>
</protein>
<evidence type="ECO:0000256" key="2">
    <source>
        <dbReference type="ARBA" id="ARBA00008577"/>
    </source>
</evidence>
<evidence type="ECO:0000256" key="6">
    <source>
        <dbReference type="ARBA" id="ARBA00023065"/>
    </source>
</evidence>
<keyword evidence="6" id="KW-0406">Ion transport</keyword>
<dbReference type="Pfam" id="PF06241">
    <property type="entry name" value="Castor_Poll_mid"/>
    <property type="match status" value="1"/>
</dbReference>
<dbReference type="InterPro" id="IPR003148">
    <property type="entry name" value="RCK_N"/>
</dbReference>
<gene>
    <name evidence="11" type="ORF">PECAL_1P32860</name>
</gene>
<feature type="transmembrane region" description="Helical" evidence="8">
    <location>
        <begin position="152"/>
        <end position="173"/>
    </location>
</feature>